<evidence type="ECO:0000259" key="3">
    <source>
        <dbReference type="PROSITE" id="PS50977"/>
    </source>
</evidence>
<dbReference type="PANTHER" id="PTHR43479:SF7">
    <property type="entry name" value="TETR-FAMILY TRANSCRIPTIONAL REGULATOR"/>
    <property type="match status" value="1"/>
</dbReference>
<proteinExistence type="predicted"/>
<feature type="DNA-binding region" description="H-T-H motif" evidence="2">
    <location>
        <begin position="30"/>
        <end position="49"/>
    </location>
</feature>
<evidence type="ECO:0000313" key="5">
    <source>
        <dbReference type="Proteomes" id="UP000184241"/>
    </source>
</evidence>
<dbReference type="RefSeq" id="WP_073022260.1">
    <property type="nucleotide sequence ID" value="NZ_FQXU01000015.1"/>
</dbReference>
<dbReference type="GO" id="GO:0003677">
    <property type="term" value="F:DNA binding"/>
    <property type="evidence" value="ECO:0007669"/>
    <property type="project" value="UniProtKB-UniRule"/>
</dbReference>
<gene>
    <name evidence="4" type="ORF">SAMN02745941_03908</name>
</gene>
<dbReference type="InterPro" id="IPR009057">
    <property type="entry name" value="Homeodomain-like_sf"/>
</dbReference>
<dbReference type="PANTHER" id="PTHR43479">
    <property type="entry name" value="ACREF/ENVCD OPERON REPRESSOR-RELATED"/>
    <property type="match status" value="1"/>
</dbReference>
<keyword evidence="1 2" id="KW-0238">DNA-binding</keyword>
<dbReference type="AlphaFoldDB" id="A0A1M6BP94"/>
<evidence type="ECO:0000256" key="2">
    <source>
        <dbReference type="PROSITE-ProRule" id="PRU00335"/>
    </source>
</evidence>
<protein>
    <submittedName>
        <fullName evidence="4">Transcriptional regulator, TetR family</fullName>
    </submittedName>
</protein>
<dbReference type="Pfam" id="PF14278">
    <property type="entry name" value="TetR_C_8"/>
    <property type="match status" value="1"/>
</dbReference>
<feature type="domain" description="HTH tetR-type" evidence="3">
    <location>
        <begin position="7"/>
        <end position="67"/>
    </location>
</feature>
<reference evidence="4 5" key="1">
    <citation type="submission" date="2016-11" db="EMBL/GenBank/DDBJ databases">
        <authorList>
            <person name="Jaros S."/>
            <person name="Januszkiewicz K."/>
            <person name="Wedrychowicz H."/>
        </authorList>
    </citation>
    <scope>NUCLEOTIDE SEQUENCE [LARGE SCALE GENOMIC DNA]</scope>
    <source>
        <strain evidence="4 5">DSM 6191</strain>
    </source>
</reference>
<name>A0A1M6BP94_9CLOT</name>
<evidence type="ECO:0000256" key="1">
    <source>
        <dbReference type="ARBA" id="ARBA00023125"/>
    </source>
</evidence>
<evidence type="ECO:0000313" key="4">
    <source>
        <dbReference type="EMBL" id="SHI50454.1"/>
    </source>
</evidence>
<sequence>MEDRRSIKTKRAIRNAFLELLKEKSINRISVVEISKLADLGRGTFYLHYKDVYELMEHLENELIHNLEILYDTSYPCGNASNMLKFTGTVTDYMEENRESFLILTRIENGGRILEKIKYFFNQKLISSEVDTITELDKAEVLFIVSGAFGILEAWLKEGMKMPSKSVSEMLNHVLTKFEC</sequence>
<dbReference type="InterPro" id="IPR050624">
    <property type="entry name" value="HTH-type_Tx_Regulator"/>
</dbReference>
<dbReference type="InterPro" id="IPR001647">
    <property type="entry name" value="HTH_TetR"/>
</dbReference>
<organism evidence="4 5">
    <name type="scientific">Clostridium intestinale DSM 6191</name>
    <dbReference type="NCBI Taxonomy" id="1121320"/>
    <lineage>
        <taxon>Bacteria</taxon>
        <taxon>Bacillati</taxon>
        <taxon>Bacillota</taxon>
        <taxon>Clostridia</taxon>
        <taxon>Eubacteriales</taxon>
        <taxon>Clostridiaceae</taxon>
        <taxon>Clostridium</taxon>
    </lineage>
</organism>
<dbReference type="Proteomes" id="UP000184241">
    <property type="component" value="Unassembled WGS sequence"/>
</dbReference>
<dbReference type="PROSITE" id="PS50977">
    <property type="entry name" value="HTH_TETR_2"/>
    <property type="match status" value="1"/>
</dbReference>
<dbReference type="SUPFAM" id="SSF46689">
    <property type="entry name" value="Homeodomain-like"/>
    <property type="match status" value="1"/>
</dbReference>
<accession>A0A1M6BP94</accession>
<dbReference type="EMBL" id="FQXU01000015">
    <property type="protein sequence ID" value="SHI50454.1"/>
    <property type="molecule type" value="Genomic_DNA"/>
</dbReference>
<dbReference type="InterPro" id="IPR039532">
    <property type="entry name" value="TetR_C_Firmicutes"/>
</dbReference>
<dbReference type="Gene3D" id="1.10.357.10">
    <property type="entry name" value="Tetracycline Repressor, domain 2"/>
    <property type="match status" value="1"/>
</dbReference>